<dbReference type="Pfam" id="PF00437">
    <property type="entry name" value="T2SSE"/>
    <property type="match status" value="1"/>
</dbReference>
<dbReference type="SUPFAM" id="SSF160246">
    <property type="entry name" value="EspE N-terminal domain-like"/>
    <property type="match status" value="1"/>
</dbReference>
<evidence type="ECO:0000256" key="2">
    <source>
        <dbReference type="ARBA" id="ARBA00022741"/>
    </source>
</evidence>
<dbReference type="Proteomes" id="UP000218896">
    <property type="component" value="Unassembled WGS sequence"/>
</dbReference>
<name>A0A2A2FA99_9GAMM</name>
<dbReference type="InterPro" id="IPR027417">
    <property type="entry name" value="P-loop_NTPase"/>
</dbReference>
<dbReference type="PROSITE" id="PS00662">
    <property type="entry name" value="T2SP_E"/>
    <property type="match status" value="1"/>
</dbReference>
<comment type="similarity">
    <text evidence="1">Belongs to the GSP E family.</text>
</comment>
<dbReference type="RefSeq" id="WP_095615871.1">
    <property type="nucleotide sequence ID" value="NZ_NSKD01000001.1"/>
</dbReference>
<dbReference type="SUPFAM" id="SSF52540">
    <property type="entry name" value="P-loop containing nucleoside triphosphate hydrolases"/>
    <property type="match status" value="1"/>
</dbReference>
<dbReference type="Pfam" id="PF05157">
    <property type="entry name" value="MshEN"/>
    <property type="match status" value="1"/>
</dbReference>
<reference evidence="7 8" key="1">
    <citation type="submission" date="2017-08" db="EMBL/GenBank/DDBJ databases">
        <title>Halovibrio sewagensis sp. nov., isolated from wastewater of high salinity.</title>
        <authorList>
            <person name="Dong X."/>
            <person name="Zhang G."/>
        </authorList>
    </citation>
    <scope>NUCLEOTIDE SEQUENCE [LARGE SCALE GENOMIC DNA]</scope>
    <source>
        <strain evidence="7 8">YL5-2</strain>
    </source>
</reference>
<sequence length="748" mass="84071">MSDFDQYFLSSSKQSGDPEPDSPETGQYRLLFVDDEPNVLSSLRRTFHRENYGIQCAASAEEALALVRSEHFHLMITDFKMPGMNGADLLREVREISPDTMRIMLTGHADTQAVMTAINEGAVYRFILKPWNDDDLRVTVALALEQYELREKNRSLEKTTSRQEKDLDVFRKMNQQQRSQLALMLHKHGLINRQQVQEVYKIQQARKVATIRLLLEKEWVSREKLYSLLRDELLFDEVALAEFAVDPEALDLIPADVCQGQLLLPLRVRGRRLVLAMADPLNQPLIEELSFAIGLKIEPVLVRVDELEERLGQLFGDSREGMEELESVFDANDPGDTIELVIEDDDSDVDLEGLLSDTQQPSAVRVVNAVIMEGLRLGASDIHIQPRTNVVVVRYRIDGVLQDKIRIPSTMQMSIVSRIKVMSELDITERRRPQDGRLTVKTPMKIVDLRLSTLPTLNGEKVVMRVLDRNSSIKNIDQLALSDLNRQRLLNVITRPQGIILATGPTGSGKTTTLYAMLQHQATPEKNYVTIEDPVEFYMDMAGQVPVREKVGLDFASVLRAILRQDPDVILLGEIRDRETAEVAFHAAMTGHMVYSTLHTNSAIASVARLLDLGLKPYVVAYGLECVISQRLVRRLCPHCREPSTPDPEIQKLLGPAFASPGLYDHVSRGCDRCHHQGFKGRVALHEVLSVTESMRHVIASGGAVREMVEQAESDGLVTLAADARYRVEAGETNLAEILRVLGSQIDI</sequence>
<dbReference type="GO" id="GO:0005524">
    <property type="term" value="F:ATP binding"/>
    <property type="evidence" value="ECO:0007669"/>
    <property type="project" value="UniProtKB-KW"/>
</dbReference>
<dbReference type="EMBL" id="NSKD01000001">
    <property type="protein sequence ID" value="PAU81770.1"/>
    <property type="molecule type" value="Genomic_DNA"/>
</dbReference>
<keyword evidence="4" id="KW-0597">Phosphoprotein</keyword>
<dbReference type="Gene3D" id="3.30.450.90">
    <property type="match status" value="1"/>
</dbReference>
<dbReference type="AlphaFoldDB" id="A0A2A2FA99"/>
<evidence type="ECO:0000256" key="4">
    <source>
        <dbReference type="PROSITE-ProRule" id="PRU00169"/>
    </source>
</evidence>
<keyword evidence="3" id="KW-0067">ATP-binding</keyword>
<dbReference type="Gene3D" id="3.40.50.2300">
    <property type="match status" value="1"/>
</dbReference>
<evidence type="ECO:0000256" key="1">
    <source>
        <dbReference type="ARBA" id="ARBA00006611"/>
    </source>
</evidence>
<dbReference type="InterPro" id="IPR011006">
    <property type="entry name" value="CheY-like_superfamily"/>
</dbReference>
<accession>A0A2A2FA99</accession>
<feature type="modified residue" description="4-aspartylphosphate" evidence="4">
    <location>
        <position position="78"/>
    </location>
</feature>
<dbReference type="GO" id="GO:0000160">
    <property type="term" value="P:phosphorelay signal transduction system"/>
    <property type="evidence" value="ECO:0007669"/>
    <property type="project" value="InterPro"/>
</dbReference>
<dbReference type="SUPFAM" id="SSF52172">
    <property type="entry name" value="CheY-like"/>
    <property type="match status" value="1"/>
</dbReference>
<proteinExistence type="inferred from homology"/>
<dbReference type="InterPro" id="IPR037257">
    <property type="entry name" value="T2SS_E_N_sf"/>
</dbReference>
<dbReference type="InterPro" id="IPR003593">
    <property type="entry name" value="AAA+_ATPase"/>
</dbReference>
<keyword evidence="8" id="KW-1185">Reference proteome</keyword>
<evidence type="ECO:0000256" key="3">
    <source>
        <dbReference type="ARBA" id="ARBA00022840"/>
    </source>
</evidence>
<dbReference type="InterPro" id="IPR007831">
    <property type="entry name" value="T2SS_GspE_N"/>
</dbReference>
<evidence type="ECO:0000259" key="6">
    <source>
        <dbReference type="PROSITE" id="PS50110"/>
    </source>
</evidence>
<gene>
    <name evidence="7" type="ORF">CK501_01045</name>
</gene>
<protein>
    <submittedName>
        <fullName evidence="7">Secretion system protein E</fullName>
    </submittedName>
</protein>
<evidence type="ECO:0000256" key="5">
    <source>
        <dbReference type="SAM" id="MobiDB-lite"/>
    </source>
</evidence>
<dbReference type="Gene3D" id="3.40.50.300">
    <property type="entry name" value="P-loop containing nucleotide triphosphate hydrolases"/>
    <property type="match status" value="1"/>
</dbReference>
<dbReference type="CDD" id="cd17569">
    <property type="entry name" value="REC_HupR-like"/>
    <property type="match status" value="1"/>
</dbReference>
<dbReference type="GO" id="GO:0016887">
    <property type="term" value="F:ATP hydrolysis activity"/>
    <property type="evidence" value="ECO:0007669"/>
    <property type="project" value="TreeGrafter"/>
</dbReference>
<dbReference type="Pfam" id="PF00072">
    <property type="entry name" value="Response_reg"/>
    <property type="match status" value="1"/>
</dbReference>
<dbReference type="Gene3D" id="3.30.300.160">
    <property type="entry name" value="Type II secretion system, protein E, N-terminal domain"/>
    <property type="match status" value="1"/>
</dbReference>
<dbReference type="CDD" id="cd01129">
    <property type="entry name" value="PulE-GspE-like"/>
    <property type="match status" value="1"/>
</dbReference>
<keyword evidence="2" id="KW-0547">Nucleotide-binding</keyword>
<dbReference type="GO" id="GO:0005886">
    <property type="term" value="C:plasma membrane"/>
    <property type="evidence" value="ECO:0007669"/>
    <property type="project" value="TreeGrafter"/>
</dbReference>
<dbReference type="SMART" id="SM00382">
    <property type="entry name" value="AAA"/>
    <property type="match status" value="1"/>
</dbReference>
<evidence type="ECO:0000313" key="8">
    <source>
        <dbReference type="Proteomes" id="UP000218896"/>
    </source>
</evidence>
<comment type="caution">
    <text evidence="7">The sequence shown here is derived from an EMBL/GenBank/DDBJ whole genome shotgun (WGS) entry which is preliminary data.</text>
</comment>
<dbReference type="SMART" id="SM00448">
    <property type="entry name" value="REC"/>
    <property type="match status" value="1"/>
</dbReference>
<dbReference type="PANTHER" id="PTHR30258">
    <property type="entry name" value="TYPE II SECRETION SYSTEM PROTEIN GSPE-RELATED"/>
    <property type="match status" value="1"/>
</dbReference>
<dbReference type="InterPro" id="IPR001482">
    <property type="entry name" value="T2SS/T4SS_dom"/>
</dbReference>
<dbReference type="PROSITE" id="PS50110">
    <property type="entry name" value="RESPONSE_REGULATORY"/>
    <property type="match status" value="1"/>
</dbReference>
<evidence type="ECO:0000313" key="7">
    <source>
        <dbReference type="EMBL" id="PAU81770.1"/>
    </source>
</evidence>
<feature type="region of interest" description="Disordered" evidence="5">
    <location>
        <begin position="1"/>
        <end position="26"/>
    </location>
</feature>
<feature type="domain" description="Response regulatory" evidence="6">
    <location>
        <begin position="29"/>
        <end position="144"/>
    </location>
</feature>
<dbReference type="InterPro" id="IPR001789">
    <property type="entry name" value="Sig_transdc_resp-reg_receiver"/>
</dbReference>
<dbReference type="PANTHER" id="PTHR30258:SF1">
    <property type="entry name" value="PROTEIN TRANSPORT PROTEIN HOFB HOMOLOG"/>
    <property type="match status" value="1"/>
</dbReference>
<organism evidence="7 8">
    <name type="scientific">Halovibrio salipaludis</name>
    <dbReference type="NCBI Taxonomy" id="2032626"/>
    <lineage>
        <taxon>Bacteria</taxon>
        <taxon>Pseudomonadati</taxon>
        <taxon>Pseudomonadota</taxon>
        <taxon>Gammaproteobacteria</taxon>
        <taxon>Oceanospirillales</taxon>
        <taxon>Halomonadaceae</taxon>
        <taxon>Halovibrio</taxon>
    </lineage>
</organism>
<dbReference type="OrthoDB" id="9804785at2"/>